<dbReference type="Proteomes" id="UP000321393">
    <property type="component" value="Unassembled WGS sequence"/>
</dbReference>
<evidence type="ECO:0000313" key="2">
    <source>
        <dbReference type="EMBL" id="KAA0037406.1"/>
    </source>
</evidence>
<dbReference type="InterPro" id="IPR005162">
    <property type="entry name" value="Retrotrans_gag_dom"/>
</dbReference>
<gene>
    <name evidence="2" type="ORF">E6C27_scaffold278G001180</name>
</gene>
<dbReference type="Pfam" id="PF03732">
    <property type="entry name" value="Retrotrans_gag"/>
    <property type="match status" value="1"/>
</dbReference>
<dbReference type="AlphaFoldDB" id="A0A5A7T5I3"/>
<comment type="caution">
    <text evidence="2">The sequence shown here is derived from an EMBL/GenBank/DDBJ whole genome shotgun (WGS) entry which is preliminary data.</text>
</comment>
<proteinExistence type="predicted"/>
<dbReference type="OrthoDB" id="1936908at2759"/>
<reference evidence="2 3" key="1">
    <citation type="submission" date="2019-08" db="EMBL/GenBank/DDBJ databases">
        <title>Draft genome sequences of two oriental melons (Cucumis melo L. var makuwa).</title>
        <authorList>
            <person name="Kwon S.-Y."/>
        </authorList>
    </citation>
    <scope>NUCLEOTIDE SEQUENCE [LARGE SCALE GENOMIC DNA]</scope>
    <source>
        <strain evidence="3">cv. SW 3</strain>
        <tissue evidence="2">Leaf</tissue>
    </source>
</reference>
<name>A0A5A7T5I3_CUCMM</name>
<feature type="domain" description="Retrotransposon gag" evidence="1">
    <location>
        <begin position="404"/>
        <end position="489"/>
    </location>
</feature>
<protein>
    <submittedName>
        <fullName evidence="2">Gag-protease polyprotein</fullName>
    </submittedName>
</protein>
<evidence type="ECO:0000313" key="3">
    <source>
        <dbReference type="Proteomes" id="UP000321393"/>
    </source>
</evidence>
<organism evidence="2 3">
    <name type="scientific">Cucumis melo var. makuwa</name>
    <name type="common">Oriental melon</name>
    <dbReference type="NCBI Taxonomy" id="1194695"/>
    <lineage>
        <taxon>Eukaryota</taxon>
        <taxon>Viridiplantae</taxon>
        <taxon>Streptophyta</taxon>
        <taxon>Embryophyta</taxon>
        <taxon>Tracheophyta</taxon>
        <taxon>Spermatophyta</taxon>
        <taxon>Magnoliopsida</taxon>
        <taxon>eudicotyledons</taxon>
        <taxon>Gunneridae</taxon>
        <taxon>Pentapetalae</taxon>
        <taxon>rosids</taxon>
        <taxon>fabids</taxon>
        <taxon>Cucurbitales</taxon>
        <taxon>Cucurbitaceae</taxon>
        <taxon>Benincaseae</taxon>
        <taxon>Cucumis</taxon>
    </lineage>
</organism>
<evidence type="ECO:0000259" key="1">
    <source>
        <dbReference type="Pfam" id="PF03732"/>
    </source>
</evidence>
<dbReference type="EMBL" id="SSTE01018943">
    <property type="protein sequence ID" value="KAA0037406.1"/>
    <property type="molecule type" value="Genomic_DNA"/>
</dbReference>
<sequence length="492" mass="56392">MILSGYKPSIAFFFFFIVRNQPPAFSLTPTASFVSVQHQTSPYLFLGCHRQLHNSVGHPFATAARTPFSFLLFRRPPSSLSSSVHRFQGPTARCHDTSSIHRRCQDRKSWFHPLPELRSFFVRATRLPPLACAPSCRPSQAANQLPLSCSHSSQFVVWKSNSWILRRTCLEFDFPLAWVGSLDLSTVSYRITTCCASFGITRLMCISNGNTRLICISDGITRLICVSFEITRLIDVCVLRYHKTVLCRVPINKKLMAIALSRPVIKVMYEADRRGARRIREGHMEMFRLMLPLNVFIVPFEDFCLEFWIECLVLANDPLPLVRTMLSRRDAYRGSHRGRGRGAGRVQPEVQSVAQAINLATPVTHADLVAMEKYNPKLFDGSLEDLVKAQMLLSSVETIFRGTAWWEMTKRKLGGDVNRITWEQFNENFYAKFFSVIVKYAKRQEFLNLEQGDMTVEQYDVEFDMLSRFDPDVIRDEAVGTEKFVRGLRLDI</sequence>
<accession>A0A5A7T5I3</accession>